<dbReference type="EMBL" id="NART01000017">
    <property type="protein sequence ID" value="OTQ10494.1"/>
    <property type="molecule type" value="Genomic_DNA"/>
</dbReference>
<dbReference type="InterPro" id="IPR039426">
    <property type="entry name" value="TonB-dep_rcpt-like"/>
</dbReference>
<comment type="similarity">
    <text evidence="2 10 11">Belongs to the TonB-dependent receptor family.</text>
</comment>
<dbReference type="Pfam" id="PF00593">
    <property type="entry name" value="TonB_dep_Rec_b-barrel"/>
    <property type="match status" value="1"/>
</dbReference>
<dbReference type="Pfam" id="PF07715">
    <property type="entry name" value="Plug"/>
    <property type="match status" value="1"/>
</dbReference>
<dbReference type="NCBIfam" id="TIGR01786">
    <property type="entry name" value="TonB-hemlactrns"/>
    <property type="match status" value="1"/>
</dbReference>
<dbReference type="EMBL" id="NARP01000013">
    <property type="protein sequence ID" value="OTP99847.1"/>
    <property type="molecule type" value="Genomic_DNA"/>
</dbReference>
<dbReference type="GO" id="GO:0033214">
    <property type="term" value="P:siderophore-iron import into cell"/>
    <property type="evidence" value="ECO:0007669"/>
    <property type="project" value="TreeGrafter"/>
</dbReference>
<evidence type="ECO:0000313" key="19">
    <source>
        <dbReference type="Proteomes" id="UP000194977"/>
    </source>
</evidence>
<feature type="chain" id="PRO_5012557501" description="TonB-dependent hemoglobin/transferrin/lactoferrin family receptor" evidence="13">
    <location>
        <begin position="27"/>
        <end position="792"/>
    </location>
</feature>
<sequence length="792" mass="90056">MLWKESNMKCKKTGLLLLFMSCSLHAESLIGKNPTPDKDDKQQVTNKSRSPNSANNNVQNDDIEDVITVTARSDSQDELKKINSVIAGRSTLSSRLIEQKQADNVAELLNTLPGVSSAGSVRPGGQTLNIWGFGKVEDVKIIVDGAQKGFQKYQQGSVFVEPELLKQLEVNKGPHDVKFGNGGFGGVVKMETKDAIDLLDPDQYVGALMKYSFHSNNHQNMVTSAVYGRTQDDMFDGLVYYTNRNSGNFKRPDGSRFVFSEDDMDTYMAKLNFRPSEEHTFTVSGIRSKRDSWQPWAAKYVEKMTPPTADQIKKYGYKAAWLRKLVKRDQTDESAQFKWNYQPTYNPFINFTLHTTYSKTKQHDTRPSKYNPVSSLGTMGNESWVSYTDKTVELENISIFSTGPIDNALKIGAQVHLHDRDTLMYYKGYEKKPNYNNGYFQPAYMPSGKQQNYSFYIQDELSIDTFVLTPSLRYDYVRNHGKQNYASAYNDPDPRFGHDYSPVNYSGWTPRFGAYWQTTQNIGFFSDISYAWQAPTIDETYEVQFTPKNGGSGKISATSRNLEKERNLSIRAGNILDFSNILLENDKLQIRNTLFRQQVKNEIFITRGFNGSICGPGNSCPLGQSNYHNVPGKLVIHGFELEAFYDSRYWFASATYSIQKGERDSTPQATWMHNKTYVATIAPRTATLTTGFKIPEWNVRAGWNAQFVRKQDRTGLEDRNHDGIKDLGAYGLGRSSGYSIHNLFATWQPTFLPKAEVKLAVDNLFNKDYRLYLGENTYGLARNFKASFSYRF</sequence>
<keyword evidence="7 11" id="KW-0798">TonB box</keyword>
<gene>
    <name evidence="17" type="ORF">B6C91_05475</name>
    <name evidence="16" type="ORF">B6D08_06280</name>
</gene>
<dbReference type="GO" id="GO:0009279">
    <property type="term" value="C:cell outer membrane"/>
    <property type="evidence" value="ECO:0007669"/>
    <property type="project" value="UniProtKB-SubCell"/>
</dbReference>
<evidence type="ECO:0000256" key="13">
    <source>
        <dbReference type="SAM" id="SignalP"/>
    </source>
</evidence>
<dbReference type="InterPro" id="IPR012910">
    <property type="entry name" value="Plug_dom"/>
</dbReference>
<dbReference type="PANTHER" id="PTHR30442:SF0">
    <property type="entry name" value="FE(3+) DICITRATE TRANSPORT PROTEIN FECA"/>
    <property type="match status" value="1"/>
</dbReference>
<keyword evidence="5 10" id="KW-0812">Transmembrane</keyword>
<keyword evidence="3 10" id="KW-0813">Transport</keyword>
<evidence type="ECO:0000256" key="10">
    <source>
        <dbReference type="PROSITE-ProRule" id="PRU01360"/>
    </source>
</evidence>
<comment type="subcellular location">
    <subcellularLocation>
        <location evidence="1 10">Cell outer membrane</location>
        <topology evidence="1 10">Multi-pass membrane protein</topology>
    </subcellularLocation>
</comment>
<dbReference type="GO" id="GO:0015232">
    <property type="term" value="F:heme transmembrane transporter activity"/>
    <property type="evidence" value="ECO:0007669"/>
    <property type="project" value="InterPro"/>
</dbReference>
<evidence type="ECO:0000313" key="16">
    <source>
        <dbReference type="EMBL" id="OTP99847.1"/>
    </source>
</evidence>
<dbReference type="Proteomes" id="UP000194800">
    <property type="component" value="Unassembled WGS sequence"/>
</dbReference>
<feature type="domain" description="TonB-dependent receptor-like beta-barrel" evidence="14">
    <location>
        <begin position="282"/>
        <end position="764"/>
    </location>
</feature>
<reference evidence="18 19" key="1">
    <citation type="submission" date="2017-03" db="EMBL/GenBank/DDBJ databases">
        <title>Comparative genomics of honeybee gut symbionts reveal geographically distinct and subgroup specific antibiotic resistance.</title>
        <authorList>
            <person name="Ludvigsen J."/>
            <person name="Porcellato D."/>
            <person name="Labee-Lund T.M."/>
            <person name="Amdam G.V."/>
            <person name="Rudi K."/>
        </authorList>
    </citation>
    <scope>NUCLEOTIDE SEQUENCE [LARGE SCALE GENOMIC DNA]</scope>
    <source>
        <strain evidence="16 19">A-7-12</strain>
        <strain evidence="17 18">A-9-12</strain>
    </source>
</reference>
<feature type="signal peptide" evidence="13">
    <location>
        <begin position="1"/>
        <end position="26"/>
    </location>
</feature>
<evidence type="ECO:0000256" key="11">
    <source>
        <dbReference type="RuleBase" id="RU003357"/>
    </source>
</evidence>
<evidence type="ECO:0000256" key="9">
    <source>
        <dbReference type="ARBA" id="ARBA00023237"/>
    </source>
</evidence>
<dbReference type="NCBIfam" id="TIGR01785">
    <property type="entry name" value="TonB-hemin"/>
    <property type="match status" value="1"/>
</dbReference>
<dbReference type="PROSITE" id="PS52016">
    <property type="entry name" value="TONB_DEPENDENT_REC_3"/>
    <property type="match status" value="1"/>
</dbReference>
<keyword evidence="4 10" id="KW-1134">Transmembrane beta strand</keyword>
<dbReference type="OrthoDB" id="9760494at2"/>
<evidence type="ECO:0000256" key="8">
    <source>
        <dbReference type="ARBA" id="ARBA00023136"/>
    </source>
</evidence>
<feature type="region of interest" description="Disordered" evidence="12">
    <location>
        <begin position="29"/>
        <end position="63"/>
    </location>
</feature>
<dbReference type="SUPFAM" id="SSF56935">
    <property type="entry name" value="Porins"/>
    <property type="match status" value="1"/>
</dbReference>
<evidence type="ECO:0000259" key="15">
    <source>
        <dbReference type="Pfam" id="PF07715"/>
    </source>
</evidence>
<evidence type="ECO:0000256" key="6">
    <source>
        <dbReference type="ARBA" id="ARBA00022729"/>
    </source>
</evidence>
<dbReference type="InterPro" id="IPR037066">
    <property type="entry name" value="Plug_dom_sf"/>
</dbReference>
<dbReference type="Gene3D" id="2.40.170.20">
    <property type="entry name" value="TonB-dependent receptor, beta-barrel domain"/>
    <property type="match status" value="1"/>
</dbReference>
<keyword evidence="6 13" id="KW-0732">Signal</keyword>
<evidence type="ECO:0000256" key="1">
    <source>
        <dbReference type="ARBA" id="ARBA00004571"/>
    </source>
</evidence>
<organism evidence="16 19">
    <name type="scientific">Gilliamella apicola</name>
    <dbReference type="NCBI Taxonomy" id="1196095"/>
    <lineage>
        <taxon>Bacteria</taxon>
        <taxon>Pseudomonadati</taxon>
        <taxon>Pseudomonadota</taxon>
        <taxon>Gammaproteobacteria</taxon>
        <taxon>Orbales</taxon>
        <taxon>Orbaceae</taxon>
        <taxon>Gilliamella</taxon>
    </lineage>
</organism>
<dbReference type="Gene3D" id="2.170.130.10">
    <property type="entry name" value="TonB-dependent receptor, plug domain"/>
    <property type="match status" value="1"/>
</dbReference>
<evidence type="ECO:0000256" key="2">
    <source>
        <dbReference type="ARBA" id="ARBA00009810"/>
    </source>
</evidence>
<dbReference type="AlphaFoldDB" id="A0A242NIV1"/>
<dbReference type="InterPro" id="IPR000531">
    <property type="entry name" value="Beta-barrel_TonB"/>
</dbReference>
<dbReference type="CDD" id="cd01347">
    <property type="entry name" value="ligand_gated_channel"/>
    <property type="match status" value="1"/>
</dbReference>
<dbReference type="InterPro" id="IPR010949">
    <property type="entry name" value="TonB_Hb/transfer/lactofer_rcpt"/>
</dbReference>
<evidence type="ECO:0000256" key="3">
    <source>
        <dbReference type="ARBA" id="ARBA00022448"/>
    </source>
</evidence>
<dbReference type="InterPro" id="IPR036942">
    <property type="entry name" value="Beta-barrel_TonB_sf"/>
</dbReference>
<name>A0A242NIV1_9GAMM</name>
<evidence type="ECO:0000256" key="12">
    <source>
        <dbReference type="SAM" id="MobiDB-lite"/>
    </source>
</evidence>
<evidence type="ECO:0000256" key="7">
    <source>
        <dbReference type="ARBA" id="ARBA00023077"/>
    </source>
</evidence>
<evidence type="ECO:0000256" key="4">
    <source>
        <dbReference type="ARBA" id="ARBA00022452"/>
    </source>
</evidence>
<evidence type="ECO:0008006" key="20">
    <source>
        <dbReference type="Google" id="ProtNLM"/>
    </source>
</evidence>
<proteinExistence type="inferred from homology"/>
<dbReference type="Proteomes" id="UP000194977">
    <property type="component" value="Unassembled WGS sequence"/>
</dbReference>
<dbReference type="InterPro" id="IPR011276">
    <property type="entry name" value="TonB_haem/Hb_rcpt"/>
</dbReference>
<dbReference type="PANTHER" id="PTHR30442">
    <property type="entry name" value="IRON III DICITRATE TRANSPORT PROTEIN FECA"/>
    <property type="match status" value="1"/>
</dbReference>
<keyword evidence="8 10" id="KW-0472">Membrane</keyword>
<evidence type="ECO:0000259" key="14">
    <source>
        <dbReference type="Pfam" id="PF00593"/>
    </source>
</evidence>
<evidence type="ECO:0000256" key="5">
    <source>
        <dbReference type="ARBA" id="ARBA00022692"/>
    </source>
</evidence>
<evidence type="ECO:0000313" key="18">
    <source>
        <dbReference type="Proteomes" id="UP000194800"/>
    </source>
</evidence>
<accession>A0A242NIV1</accession>
<feature type="domain" description="TonB-dependent receptor plug" evidence="15">
    <location>
        <begin position="85"/>
        <end position="187"/>
    </location>
</feature>
<protein>
    <recommendedName>
        <fullName evidence="20">TonB-dependent hemoglobin/transferrin/lactoferrin family receptor</fullName>
    </recommendedName>
</protein>
<evidence type="ECO:0000313" key="17">
    <source>
        <dbReference type="EMBL" id="OTQ10494.1"/>
    </source>
</evidence>
<feature type="compositionally biased region" description="Polar residues" evidence="12">
    <location>
        <begin position="43"/>
        <end position="60"/>
    </location>
</feature>
<keyword evidence="18" id="KW-1185">Reference proteome</keyword>
<keyword evidence="9 10" id="KW-0998">Cell outer membrane</keyword>
<comment type="caution">
    <text evidence="16">The sequence shown here is derived from an EMBL/GenBank/DDBJ whole genome shotgun (WGS) entry which is preliminary data.</text>
</comment>